<keyword evidence="4" id="KW-1185">Reference proteome</keyword>
<dbReference type="AlphaFoldDB" id="A0AA39PRU6"/>
<dbReference type="Gene3D" id="1.10.600.10">
    <property type="entry name" value="Farnesyl Diphosphate Synthase"/>
    <property type="match status" value="1"/>
</dbReference>
<dbReference type="EMBL" id="JAUEPR010000002">
    <property type="protein sequence ID" value="KAK0488994.1"/>
    <property type="molecule type" value="Genomic_DNA"/>
</dbReference>
<dbReference type="InterPro" id="IPR024652">
    <property type="entry name" value="Trichodiene_synth"/>
</dbReference>
<dbReference type="Pfam" id="PF06330">
    <property type="entry name" value="TRI5"/>
    <property type="match status" value="1"/>
</dbReference>
<proteinExistence type="inferred from homology"/>
<evidence type="ECO:0000313" key="3">
    <source>
        <dbReference type="EMBL" id="KAK0488994.1"/>
    </source>
</evidence>
<evidence type="ECO:0000256" key="2">
    <source>
        <dbReference type="ARBA" id="ARBA00023239"/>
    </source>
</evidence>
<dbReference type="SUPFAM" id="SSF48576">
    <property type="entry name" value="Terpenoid synthases"/>
    <property type="match status" value="1"/>
</dbReference>
<keyword evidence="2" id="KW-0456">Lyase</keyword>
<dbReference type="GO" id="GO:0016838">
    <property type="term" value="F:carbon-oxygen lyase activity, acting on phosphates"/>
    <property type="evidence" value="ECO:0007669"/>
    <property type="project" value="InterPro"/>
</dbReference>
<sequence>MCVTIRGKNEHSYIWDLFHAFLSAMALSTLPVGTIQSLRQSIHLLLEQCSVDLQTQRTIPFDNDLFSLACKEAALHGLLVDHGIATSFRPFIKHGADTVTACFSHIQDTRSRIYMILYLASFFCLDDKLNPEHQSDAESIAQELFSSMMGRMTPSEPMQKLYSFLLTEAPNCFPNPPTSNIIVTGSLNFITSAILDYHTQGMKVPASAKRYTRFARDLSGFNEVMGLFIFPSSIPVIAYIAALPDLMVFIGSANDVLSFYKEESAGEEMNQVSLLASCSECPKIEAVKQLVDNTVGAHRNILDILRPNEAALDAYLSFSDGYLRAHVGISRYRLEELGIRSGLIYSYRIACL</sequence>
<protein>
    <recommendedName>
        <fullName evidence="5">Terpenoid synthase</fullName>
    </recommendedName>
</protein>
<evidence type="ECO:0000313" key="4">
    <source>
        <dbReference type="Proteomes" id="UP001175227"/>
    </source>
</evidence>
<organism evidence="3 4">
    <name type="scientific">Armillaria novae-zelandiae</name>
    <dbReference type="NCBI Taxonomy" id="153914"/>
    <lineage>
        <taxon>Eukaryota</taxon>
        <taxon>Fungi</taxon>
        <taxon>Dikarya</taxon>
        <taxon>Basidiomycota</taxon>
        <taxon>Agaricomycotina</taxon>
        <taxon>Agaricomycetes</taxon>
        <taxon>Agaricomycetidae</taxon>
        <taxon>Agaricales</taxon>
        <taxon>Marasmiineae</taxon>
        <taxon>Physalacriaceae</taxon>
        <taxon>Armillaria</taxon>
    </lineage>
</organism>
<comment type="similarity">
    <text evidence="1">Belongs to the trichodiene synthase family.</text>
</comment>
<dbReference type="Proteomes" id="UP001175227">
    <property type="component" value="Unassembled WGS sequence"/>
</dbReference>
<accession>A0AA39PRU6</accession>
<name>A0AA39PRU6_9AGAR</name>
<comment type="caution">
    <text evidence="3">The sequence shown here is derived from an EMBL/GenBank/DDBJ whole genome shotgun (WGS) entry which is preliminary data.</text>
</comment>
<evidence type="ECO:0008006" key="5">
    <source>
        <dbReference type="Google" id="ProtNLM"/>
    </source>
</evidence>
<gene>
    <name evidence="3" type="ORF">IW261DRAFT_387040</name>
</gene>
<dbReference type="InterPro" id="IPR008949">
    <property type="entry name" value="Isoprenoid_synthase_dom_sf"/>
</dbReference>
<evidence type="ECO:0000256" key="1">
    <source>
        <dbReference type="ARBA" id="ARBA00007946"/>
    </source>
</evidence>
<reference evidence="3" key="1">
    <citation type="submission" date="2023-06" db="EMBL/GenBank/DDBJ databases">
        <authorList>
            <consortium name="Lawrence Berkeley National Laboratory"/>
            <person name="Ahrendt S."/>
            <person name="Sahu N."/>
            <person name="Indic B."/>
            <person name="Wong-Bajracharya J."/>
            <person name="Merenyi Z."/>
            <person name="Ke H.-M."/>
            <person name="Monk M."/>
            <person name="Kocsube S."/>
            <person name="Drula E."/>
            <person name="Lipzen A."/>
            <person name="Balint B."/>
            <person name="Henrissat B."/>
            <person name="Andreopoulos B."/>
            <person name="Martin F.M."/>
            <person name="Harder C.B."/>
            <person name="Rigling D."/>
            <person name="Ford K.L."/>
            <person name="Foster G.D."/>
            <person name="Pangilinan J."/>
            <person name="Papanicolaou A."/>
            <person name="Barry K."/>
            <person name="LaButti K."/>
            <person name="Viragh M."/>
            <person name="Koriabine M."/>
            <person name="Yan M."/>
            <person name="Riley R."/>
            <person name="Champramary S."/>
            <person name="Plett K.L."/>
            <person name="Tsai I.J."/>
            <person name="Slot J."/>
            <person name="Sipos G."/>
            <person name="Plett J."/>
            <person name="Nagy L.G."/>
            <person name="Grigoriev I.V."/>
        </authorList>
    </citation>
    <scope>NUCLEOTIDE SEQUENCE</scope>
    <source>
        <strain evidence="3">ICMP 16352</strain>
    </source>
</reference>